<evidence type="ECO:0000313" key="8">
    <source>
        <dbReference type="Proteomes" id="UP000430508"/>
    </source>
</evidence>
<keyword evidence="2 5" id="KW-0717">Septation</keyword>
<keyword evidence="5" id="KW-0963">Cytoplasm</keyword>
<comment type="similarity">
    <text evidence="5">Belongs to the SepF family.</text>
</comment>
<dbReference type="InterPro" id="IPR038594">
    <property type="entry name" value="SepF-like_sf"/>
</dbReference>
<gene>
    <name evidence="5 7" type="primary">sepF</name>
    <name evidence="7" type="ORF">GQ588_11275</name>
</gene>
<evidence type="ECO:0000256" key="5">
    <source>
        <dbReference type="HAMAP-Rule" id="MF_01197"/>
    </source>
</evidence>
<comment type="subcellular location">
    <subcellularLocation>
        <location evidence="5">Cytoplasm</location>
    </subcellularLocation>
    <text evidence="5">Localizes to the division site, in a FtsZ-dependent manner.</text>
</comment>
<protein>
    <recommendedName>
        <fullName evidence="5">Cell division protein SepF</fullName>
    </recommendedName>
</protein>
<dbReference type="Proteomes" id="UP000430508">
    <property type="component" value="Chromosome"/>
</dbReference>
<evidence type="ECO:0000256" key="6">
    <source>
        <dbReference type="SAM" id="MobiDB-lite"/>
    </source>
</evidence>
<dbReference type="PANTHER" id="PTHR35798">
    <property type="entry name" value="CELL DIVISION PROTEIN SEPF"/>
    <property type="match status" value="1"/>
</dbReference>
<dbReference type="GO" id="GO:0005737">
    <property type="term" value="C:cytoplasm"/>
    <property type="evidence" value="ECO:0007669"/>
    <property type="project" value="UniProtKB-SubCell"/>
</dbReference>
<comment type="subunit">
    <text evidence="5">Homodimer. Interacts with FtsZ.</text>
</comment>
<dbReference type="InterPro" id="IPR023052">
    <property type="entry name" value="Cell_div_SepF"/>
</dbReference>
<name>A0A857DLB3_9FIRM</name>
<dbReference type="GO" id="GO:0043093">
    <property type="term" value="P:FtsZ-dependent cytokinesis"/>
    <property type="evidence" value="ECO:0007669"/>
    <property type="project" value="UniProtKB-UniRule"/>
</dbReference>
<dbReference type="HAMAP" id="MF_01197">
    <property type="entry name" value="SepF"/>
    <property type="match status" value="1"/>
</dbReference>
<comment type="function">
    <text evidence="4 5">Cell division protein that is part of the divisome complex and is recruited early to the Z-ring. Probably stimulates Z-ring formation, perhaps through the cross-linking of FtsZ protofilaments. Its function overlaps with FtsA.</text>
</comment>
<sequence>MAKILDKFIGIMGFGDDEDDFEPEELEEEYSGRAEKSRNSSFRDNALREPAPSESFSRETYKDNALKRKQASVVSIHTQKQVRVIVVEPVSFEEAQGIAEHLKARKSVILNLERTDGHLSQRIVDFISGTTYALGGNMQKVGNGIFLFVPNNVDISGELNYKTTERDILWPKTNN</sequence>
<dbReference type="RefSeq" id="WP_019226197.1">
    <property type="nucleotide sequence ID" value="NZ_CP046996.1"/>
</dbReference>
<dbReference type="EMBL" id="CP046996">
    <property type="protein sequence ID" value="QHA01175.1"/>
    <property type="molecule type" value="Genomic_DNA"/>
</dbReference>
<organism evidence="7 8">
    <name type="scientific">Dehalobacter restrictus</name>
    <dbReference type="NCBI Taxonomy" id="55583"/>
    <lineage>
        <taxon>Bacteria</taxon>
        <taxon>Bacillati</taxon>
        <taxon>Bacillota</taxon>
        <taxon>Clostridia</taxon>
        <taxon>Eubacteriales</taxon>
        <taxon>Desulfitobacteriaceae</taxon>
        <taxon>Dehalobacter</taxon>
    </lineage>
</organism>
<dbReference type="PANTHER" id="PTHR35798:SF1">
    <property type="entry name" value="CELL DIVISION PROTEIN SEPF"/>
    <property type="match status" value="1"/>
</dbReference>
<proteinExistence type="inferred from homology"/>
<reference evidence="7 8" key="1">
    <citation type="submission" date="2019-12" db="EMBL/GenBank/DDBJ databases">
        <title>Sequence classification of anaerobic respiratory reductive dehalogenases: First we see many, then we see few.</title>
        <authorList>
            <person name="Molenda O."/>
            <person name="Puentes Jacome L.A."/>
            <person name="Cao X."/>
            <person name="Nesbo C.L."/>
            <person name="Tang S."/>
            <person name="Morson N."/>
            <person name="Patron J."/>
            <person name="Lomheim L."/>
            <person name="Wishart D.S."/>
            <person name="Edwards E.A."/>
        </authorList>
    </citation>
    <scope>NUCLEOTIDE SEQUENCE [LARGE SCALE GENOMIC DNA]</scope>
    <source>
        <strain evidence="7 8">12DCA</strain>
    </source>
</reference>
<dbReference type="AlphaFoldDB" id="A0A857DLB3"/>
<evidence type="ECO:0000256" key="1">
    <source>
        <dbReference type="ARBA" id="ARBA00022618"/>
    </source>
</evidence>
<dbReference type="GO" id="GO:0000917">
    <property type="term" value="P:division septum assembly"/>
    <property type="evidence" value="ECO:0007669"/>
    <property type="project" value="UniProtKB-KW"/>
</dbReference>
<dbReference type="Gene3D" id="3.30.110.150">
    <property type="entry name" value="SepF-like protein"/>
    <property type="match status" value="1"/>
</dbReference>
<evidence type="ECO:0000256" key="3">
    <source>
        <dbReference type="ARBA" id="ARBA00023306"/>
    </source>
</evidence>
<evidence type="ECO:0000256" key="2">
    <source>
        <dbReference type="ARBA" id="ARBA00023210"/>
    </source>
</evidence>
<dbReference type="Pfam" id="PF04472">
    <property type="entry name" value="SepF"/>
    <property type="match status" value="1"/>
</dbReference>
<keyword evidence="1 5" id="KW-0132">Cell division</keyword>
<accession>A0A857DLB3</accession>
<evidence type="ECO:0000313" key="7">
    <source>
        <dbReference type="EMBL" id="QHA01175.1"/>
    </source>
</evidence>
<evidence type="ECO:0000256" key="4">
    <source>
        <dbReference type="ARBA" id="ARBA00044936"/>
    </source>
</evidence>
<feature type="compositionally biased region" description="Acidic residues" evidence="6">
    <location>
        <begin position="15"/>
        <end position="29"/>
    </location>
</feature>
<keyword evidence="3 5" id="KW-0131">Cell cycle</keyword>
<feature type="region of interest" description="Disordered" evidence="6">
    <location>
        <begin position="13"/>
        <end position="61"/>
    </location>
</feature>
<dbReference type="InterPro" id="IPR007561">
    <property type="entry name" value="Cell_div_SepF/SepF-rel"/>
</dbReference>